<evidence type="ECO:0000313" key="1">
    <source>
        <dbReference type="EMBL" id="KAA6308415.1"/>
    </source>
</evidence>
<gene>
    <name evidence="1" type="ORF">EZS28_056694</name>
</gene>
<name>A0A5J4PG10_9EUKA</name>
<dbReference type="EMBL" id="SNRW01050858">
    <property type="protein sequence ID" value="KAA6308415.1"/>
    <property type="molecule type" value="Genomic_DNA"/>
</dbReference>
<dbReference type="Proteomes" id="UP000324800">
    <property type="component" value="Unassembled WGS sequence"/>
</dbReference>
<reference evidence="1 2" key="1">
    <citation type="submission" date="2019-03" db="EMBL/GenBank/DDBJ databases">
        <title>Single cell metagenomics reveals metabolic interactions within the superorganism composed of flagellate Streblomastix strix and complex community of Bacteroidetes bacteria on its surface.</title>
        <authorList>
            <person name="Treitli S.C."/>
            <person name="Kolisko M."/>
            <person name="Husnik F."/>
            <person name="Keeling P."/>
            <person name="Hampl V."/>
        </authorList>
    </citation>
    <scope>NUCLEOTIDE SEQUENCE [LARGE SCALE GENOMIC DNA]</scope>
    <source>
        <strain evidence="1">ST1C</strain>
    </source>
</reference>
<protein>
    <submittedName>
        <fullName evidence="1">Uncharacterized protein</fullName>
    </submittedName>
</protein>
<evidence type="ECO:0000313" key="2">
    <source>
        <dbReference type="Proteomes" id="UP000324800"/>
    </source>
</evidence>
<feature type="non-terminal residue" evidence="1">
    <location>
        <position position="85"/>
    </location>
</feature>
<dbReference type="AlphaFoldDB" id="A0A5J4PG10"/>
<organism evidence="1 2">
    <name type="scientific">Streblomastix strix</name>
    <dbReference type="NCBI Taxonomy" id="222440"/>
    <lineage>
        <taxon>Eukaryota</taxon>
        <taxon>Metamonada</taxon>
        <taxon>Preaxostyla</taxon>
        <taxon>Oxymonadida</taxon>
        <taxon>Streblomastigidae</taxon>
        <taxon>Streblomastix</taxon>
    </lineage>
</organism>
<proteinExistence type="predicted"/>
<sequence length="85" mass="10056">MAWFTDQHRTPKSSLNKQSYFKTMLQLIFDRETMHDTPSAHTYRAISNCNVVTRKYAHVWDIDILFNHLGTQPTDQMLTNQDLQI</sequence>
<comment type="caution">
    <text evidence="1">The sequence shown here is derived from an EMBL/GenBank/DDBJ whole genome shotgun (WGS) entry which is preliminary data.</text>
</comment>
<accession>A0A5J4PG10</accession>